<reference evidence="1" key="2">
    <citation type="submission" date="2021-01" db="UniProtKB">
        <authorList>
            <consortium name="EnsemblPlants"/>
        </authorList>
    </citation>
    <scope>IDENTIFICATION</scope>
</reference>
<sequence>MLFCQATVEECQRVLDILGKYEVASGQAINRQKTTLLFSKNTRQEVRNAIQHLLGAQVMSECEKYLGLPMPNGKSKVGTFKELQEKISKRVMKEKYISKVGGKLFATFDRRTCESILALPLTHQNSQNKLIWKENRSRRFTVRSAYQVALRLKYPNQAEHSSVQADGSTWRKIWKLKVPPKQKLGSSDLEKWAITAWSIWNARNRFYLESRYRHSRSIFLTAQWVYWRNINA</sequence>
<dbReference type="Gramene" id="QL05p036384:mrna">
    <property type="protein sequence ID" value="QL05p036384:mrna"/>
    <property type="gene ID" value="QL05p036384"/>
</dbReference>
<protein>
    <submittedName>
        <fullName evidence="1">Uncharacterized protein</fullName>
    </submittedName>
</protein>
<dbReference type="AlphaFoldDB" id="A0A7N2R4S1"/>
<evidence type="ECO:0000313" key="1">
    <source>
        <dbReference type="EnsemblPlants" id="QL05p036384:mrna"/>
    </source>
</evidence>
<dbReference type="EMBL" id="LRBV02000005">
    <property type="status" value="NOT_ANNOTATED_CDS"/>
    <property type="molecule type" value="Genomic_DNA"/>
</dbReference>
<dbReference type="Proteomes" id="UP000594261">
    <property type="component" value="Chromosome 5"/>
</dbReference>
<proteinExistence type="predicted"/>
<name>A0A7N2R4S1_QUELO</name>
<keyword evidence="2" id="KW-1185">Reference proteome</keyword>
<accession>A0A7N2R4S1</accession>
<organism evidence="1 2">
    <name type="scientific">Quercus lobata</name>
    <name type="common">Valley oak</name>
    <dbReference type="NCBI Taxonomy" id="97700"/>
    <lineage>
        <taxon>Eukaryota</taxon>
        <taxon>Viridiplantae</taxon>
        <taxon>Streptophyta</taxon>
        <taxon>Embryophyta</taxon>
        <taxon>Tracheophyta</taxon>
        <taxon>Spermatophyta</taxon>
        <taxon>Magnoliopsida</taxon>
        <taxon>eudicotyledons</taxon>
        <taxon>Gunneridae</taxon>
        <taxon>Pentapetalae</taxon>
        <taxon>rosids</taxon>
        <taxon>fabids</taxon>
        <taxon>Fagales</taxon>
        <taxon>Fagaceae</taxon>
        <taxon>Quercus</taxon>
    </lineage>
</organism>
<dbReference type="EnsemblPlants" id="QL05p036384:mrna">
    <property type="protein sequence ID" value="QL05p036384:mrna"/>
    <property type="gene ID" value="QL05p036384"/>
</dbReference>
<dbReference type="InParanoid" id="A0A7N2R4S1"/>
<evidence type="ECO:0000313" key="2">
    <source>
        <dbReference type="Proteomes" id="UP000594261"/>
    </source>
</evidence>
<reference evidence="1 2" key="1">
    <citation type="journal article" date="2016" name="G3 (Bethesda)">
        <title>First Draft Assembly and Annotation of the Genome of a California Endemic Oak Quercus lobata Nee (Fagaceae).</title>
        <authorList>
            <person name="Sork V.L."/>
            <person name="Fitz-Gibbon S.T."/>
            <person name="Puiu D."/>
            <person name="Crepeau M."/>
            <person name="Gugger P.F."/>
            <person name="Sherman R."/>
            <person name="Stevens K."/>
            <person name="Langley C.H."/>
            <person name="Pellegrini M."/>
            <person name="Salzberg S.L."/>
        </authorList>
    </citation>
    <scope>NUCLEOTIDE SEQUENCE [LARGE SCALE GENOMIC DNA]</scope>
    <source>
        <strain evidence="1 2">cv. SW786</strain>
    </source>
</reference>